<dbReference type="GO" id="GO:0055085">
    <property type="term" value="P:transmembrane transport"/>
    <property type="evidence" value="ECO:0007669"/>
    <property type="project" value="InterPro"/>
</dbReference>
<feature type="transmembrane region" description="Helical" evidence="7">
    <location>
        <begin position="229"/>
        <end position="251"/>
    </location>
</feature>
<feature type="transmembrane region" description="Helical" evidence="7">
    <location>
        <begin position="67"/>
        <end position="88"/>
    </location>
</feature>
<feature type="transmembrane region" description="Helical" evidence="7">
    <location>
        <begin position="9"/>
        <end position="29"/>
    </location>
</feature>
<feature type="transmembrane region" description="Helical" evidence="7">
    <location>
        <begin position="186"/>
        <end position="209"/>
    </location>
</feature>
<comment type="similarity">
    <text evidence="7">Belongs to the binding-protein-dependent transport system permease family.</text>
</comment>
<evidence type="ECO:0000256" key="6">
    <source>
        <dbReference type="ARBA" id="ARBA00023136"/>
    </source>
</evidence>
<dbReference type="InterPro" id="IPR035906">
    <property type="entry name" value="MetI-like_sf"/>
</dbReference>
<protein>
    <submittedName>
        <fullName evidence="9">Multiple sugar transport system permease protein/raffinose/stachyose/melibiose transport system permease protein</fullName>
    </submittedName>
</protein>
<keyword evidence="5 7" id="KW-1133">Transmembrane helix</keyword>
<evidence type="ECO:0000256" key="2">
    <source>
        <dbReference type="ARBA" id="ARBA00022448"/>
    </source>
</evidence>
<reference evidence="9 10" key="1">
    <citation type="submission" date="2019-03" db="EMBL/GenBank/DDBJ databases">
        <title>Genomic Encyclopedia of Type Strains, Phase IV (KMG-IV): sequencing the most valuable type-strain genomes for metagenomic binning, comparative biology and taxonomic classification.</title>
        <authorList>
            <person name="Goeker M."/>
        </authorList>
    </citation>
    <scope>NUCLEOTIDE SEQUENCE [LARGE SCALE GENOMIC DNA]</scope>
    <source>
        <strain evidence="9 10">LX-B</strain>
    </source>
</reference>
<dbReference type="PANTHER" id="PTHR43744:SF12">
    <property type="entry name" value="ABC TRANSPORTER PERMEASE PROTEIN MG189-RELATED"/>
    <property type="match status" value="1"/>
</dbReference>
<dbReference type="EMBL" id="SLUN01000001">
    <property type="protein sequence ID" value="TCL77000.1"/>
    <property type="molecule type" value="Genomic_DNA"/>
</dbReference>
<dbReference type="PROSITE" id="PS50928">
    <property type="entry name" value="ABC_TM1"/>
    <property type="match status" value="1"/>
</dbReference>
<evidence type="ECO:0000256" key="4">
    <source>
        <dbReference type="ARBA" id="ARBA00022692"/>
    </source>
</evidence>
<gene>
    <name evidence="9" type="ORF">EDC14_1001285</name>
</gene>
<dbReference type="Gene3D" id="1.10.3720.10">
    <property type="entry name" value="MetI-like"/>
    <property type="match status" value="1"/>
</dbReference>
<dbReference type="CDD" id="cd06261">
    <property type="entry name" value="TM_PBP2"/>
    <property type="match status" value="1"/>
</dbReference>
<dbReference type="Pfam" id="PF00528">
    <property type="entry name" value="BPD_transp_1"/>
    <property type="match status" value="1"/>
</dbReference>
<dbReference type="PANTHER" id="PTHR43744">
    <property type="entry name" value="ABC TRANSPORTER PERMEASE PROTEIN MG189-RELATED-RELATED"/>
    <property type="match status" value="1"/>
</dbReference>
<comment type="subcellular location">
    <subcellularLocation>
        <location evidence="1 7">Cell membrane</location>
        <topology evidence="1 7">Multi-pass membrane protein</topology>
    </subcellularLocation>
</comment>
<dbReference type="GO" id="GO:0005886">
    <property type="term" value="C:plasma membrane"/>
    <property type="evidence" value="ECO:0007669"/>
    <property type="project" value="UniProtKB-SubCell"/>
</dbReference>
<evidence type="ECO:0000259" key="8">
    <source>
        <dbReference type="PROSITE" id="PS50928"/>
    </source>
</evidence>
<sequence length="268" mass="29649">MKFKLAKLFLALLSLVIMVPLLYVVYISFQTPEEYYKMLWPRALQFDNYRNILCAPYFWRWAVNSGVIALGTLVMVLIIGAMAGYVVAKFSSRPVRVVAVLILGALMIPVHMVLMPVFILSRHLGIINTPWSVMGPGVAFGIPIAMYIFRGFFMNIPDSLAEAARIDGAGELGVFLKVMLPMTKPAMATVGIFTFLGAWNGFLFPLTLLQSTETYTLPVGLATIGTQYFTNYPAQAAAMLLVSLPLILFYARFNRLVIQGMVEGAVKG</sequence>
<dbReference type="AlphaFoldDB" id="A0A4R1SD88"/>
<dbReference type="SUPFAM" id="SSF161098">
    <property type="entry name" value="MetI-like"/>
    <property type="match status" value="1"/>
</dbReference>
<keyword evidence="2 7" id="KW-0813">Transport</keyword>
<keyword evidence="3" id="KW-1003">Cell membrane</keyword>
<evidence type="ECO:0000256" key="1">
    <source>
        <dbReference type="ARBA" id="ARBA00004651"/>
    </source>
</evidence>
<accession>A0A4R1SD88</accession>
<proteinExistence type="inferred from homology"/>
<name>A0A4R1SD88_HYDET</name>
<dbReference type="InterPro" id="IPR000515">
    <property type="entry name" value="MetI-like"/>
</dbReference>
<feature type="domain" description="ABC transmembrane type-1" evidence="8">
    <location>
        <begin position="62"/>
        <end position="253"/>
    </location>
</feature>
<keyword evidence="10" id="KW-1185">Reference proteome</keyword>
<dbReference type="Proteomes" id="UP000295008">
    <property type="component" value="Unassembled WGS sequence"/>
</dbReference>
<keyword evidence="9" id="KW-0762">Sugar transport</keyword>
<keyword evidence="4 7" id="KW-0812">Transmembrane</keyword>
<comment type="caution">
    <text evidence="9">The sequence shown here is derived from an EMBL/GenBank/DDBJ whole genome shotgun (WGS) entry which is preliminary data.</text>
</comment>
<evidence type="ECO:0000313" key="9">
    <source>
        <dbReference type="EMBL" id="TCL77000.1"/>
    </source>
</evidence>
<feature type="transmembrane region" description="Helical" evidence="7">
    <location>
        <begin position="95"/>
        <end position="119"/>
    </location>
</feature>
<evidence type="ECO:0000313" key="10">
    <source>
        <dbReference type="Proteomes" id="UP000295008"/>
    </source>
</evidence>
<organism evidence="9 10">
    <name type="scientific">Hydrogenispora ethanolica</name>
    <dbReference type="NCBI Taxonomy" id="1082276"/>
    <lineage>
        <taxon>Bacteria</taxon>
        <taxon>Bacillati</taxon>
        <taxon>Bacillota</taxon>
        <taxon>Hydrogenispora</taxon>
    </lineage>
</organism>
<evidence type="ECO:0000256" key="7">
    <source>
        <dbReference type="RuleBase" id="RU363032"/>
    </source>
</evidence>
<dbReference type="RefSeq" id="WP_165907706.1">
    <property type="nucleotide sequence ID" value="NZ_SLUN01000001.1"/>
</dbReference>
<evidence type="ECO:0000256" key="3">
    <source>
        <dbReference type="ARBA" id="ARBA00022475"/>
    </source>
</evidence>
<keyword evidence="6 7" id="KW-0472">Membrane</keyword>
<evidence type="ECO:0000256" key="5">
    <source>
        <dbReference type="ARBA" id="ARBA00022989"/>
    </source>
</evidence>
<feature type="transmembrane region" description="Helical" evidence="7">
    <location>
        <begin position="131"/>
        <end position="149"/>
    </location>
</feature>